<dbReference type="EC" id="1.14.15.12" evidence="3"/>
<comment type="similarity">
    <text evidence="1 2">Belongs to the cytochrome P450 family.</text>
</comment>
<dbReference type="GO" id="GO:0005506">
    <property type="term" value="F:iron ion binding"/>
    <property type="evidence" value="ECO:0007669"/>
    <property type="project" value="InterPro"/>
</dbReference>
<dbReference type="GO" id="GO:0008395">
    <property type="term" value="F:steroid hydroxylase activity"/>
    <property type="evidence" value="ECO:0007669"/>
    <property type="project" value="TreeGrafter"/>
</dbReference>
<keyword evidence="2 3" id="KW-0560">Oxidoreductase</keyword>
<evidence type="ECO:0000256" key="2">
    <source>
        <dbReference type="RuleBase" id="RU000461"/>
    </source>
</evidence>
<dbReference type="GO" id="GO:0006707">
    <property type="term" value="P:cholesterol catabolic process"/>
    <property type="evidence" value="ECO:0007669"/>
    <property type="project" value="TreeGrafter"/>
</dbReference>
<dbReference type="Gene3D" id="1.10.630.10">
    <property type="entry name" value="Cytochrome P450"/>
    <property type="match status" value="1"/>
</dbReference>
<dbReference type="InterPro" id="IPR002397">
    <property type="entry name" value="Cyt_P450_B"/>
</dbReference>
<evidence type="ECO:0000313" key="3">
    <source>
        <dbReference type="EMBL" id="KJF16473.1"/>
    </source>
</evidence>
<keyword evidence="2" id="KW-0503">Monooxygenase</keyword>
<keyword evidence="2" id="KW-0408">Iron</keyword>
<dbReference type="Pfam" id="PF00067">
    <property type="entry name" value="p450"/>
    <property type="match status" value="1"/>
</dbReference>
<comment type="caution">
    <text evidence="3">The sequence shown here is derived from an EMBL/GenBank/DDBJ whole genome shotgun (WGS) entry which is preliminary data.</text>
</comment>
<dbReference type="STRING" id="1280514.AXFE_26380"/>
<name>A0A0D8HEX4_9ACTN</name>
<dbReference type="AlphaFoldDB" id="A0A0D8HEX4"/>
<gene>
    <name evidence="3" type="primary">bioI</name>
    <name evidence="3" type="ORF">AXFE_26380</name>
</gene>
<sequence length="391" mass="42879">MIQNPLDIVQLLAGDSKVRENPFPIYDMARSMGEVIPVMERFYLATSFFACDSVLRNHSFGKRADSIEQARPLIFDSKYPPSMLFQDPPNHTRLRRSVTTFFTPSKISGLEPLIRETTRSALSSMVKDGGGDIVSKVALEIPISVISAMLGVDRGERSNLAQEVAIVAASLDIGERVRQGDRQELIDAGSNLLSFFDELIQSDLEKTRLLTSLMEGDSPLDGKETAVMALLLFMAGFETTANLLSSMAYRLGTDDEVYSKVGGFNDLLPRAVDEFLRLDSPVQLDGRVVQSEVTIAGVELEVGSFILTLLGGANRDPSVFEDPNAFRLDRSNSSLISFGAGIHHCVGATLARREGAIFLEELLKLPTYEVVSAKAKSSLTLRGFESIEVKF</sequence>
<dbReference type="PANTHER" id="PTHR46696">
    <property type="entry name" value="P450, PUTATIVE (EUROFUNG)-RELATED"/>
    <property type="match status" value="1"/>
</dbReference>
<organism evidence="3 4">
    <name type="scientific">Acidithrix ferrooxidans</name>
    <dbReference type="NCBI Taxonomy" id="1280514"/>
    <lineage>
        <taxon>Bacteria</taxon>
        <taxon>Bacillati</taxon>
        <taxon>Actinomycetota</taxon>
        <taxon>Acidimicrobiia</taxon>
        <taxon>Acidimicrobiales</taxon>
        <taxon>Acidimicrobiaceae</taxon>
        <taxon>Acidithrix</taxon>
    </lineage>
</organism>
<dbReference type="OrthoDB" id="142769at2"/>
<reference evidence="3 4" key="1">
    <citation type="submission" date="2015-01" db="EMBL/GenBank/DDBJ databases">
        <title>Draft genome of the acidophilic iron oxidizer Acidithrix ferrooxidans strain Py-F3.</title>
        <authorList>
            <person name="Poehlein A."/>
            <person name="Eisen S."/>
            <person name="Schloemann M."/>
            <person name="Johnson B.D."/>
            <person name="Daniel R."/>
            <person name="Muehling M."/>
        </authorList>
    </citation>
    <scope>NUCLEOTIDE SEQUENCE [LARGE SCALE GENOMIC DNA]</scope>
    <source>
        <strain evidence="3 4">Py-F3</strain>
    </source>
</reference>
<evidence type="ECO:0000256" key="1">
    <source>
        <dbReference type="ARBA" id="ARBA00010617"/>
    </source>
</evidence>
<dbReference type="InterPro" id="IPR017972">
    <property type="entry name" value="Cyt_P450_CS"/>
</dbReference>
<dbReference type="GO" id="GO:0020037">
    <property type="term" value="F:heme binding"/>
    <property type="evidence" value="ECO:0007669"/>
    <property type="project" value="InterPro"/>
</dbReference>
<proteinExistence type="inferred from homology"/>
<dbReference type="InterPro" id="IPR001128">
    <property type="entry name" value="Cyt_P450"/>
</dbReference>
<dbReference type="PROSITE" id="PS00086">
    <property type="entry name" value="CYTOCHROME_P450"/>
    <property type="match status" value="1"/>
</dbReference>
<dbReference type="InterPro" id="IPR036396">
    <property type="entry name" value="Cyt_P450_sf"/>
</dbReference>
<dbReference type="PATRIC" id="fig|1280514.3.peg.3455"/>
<keyword evidence="4" id="KW-1185">Reference proteome</keyword>
<dbReference type="PRINTS" id="PR00359">
    <property type="entry name" value="BP450"/>
</dbReference>
<evidence type="ECO:0000313" key="4">
    <source>
        <dbReference type="Proteomes" id="UP000032360"/>
    </source>
</evidence>
<dbReference type="GO" id="GO:0036199">
    <property type="term" value="F:cholest-4-en-3-one 26-monooxygenase activity"/>
    <property type="evidence" value="ECO:0007669"/>
    <property type="project" value="TreeGrafter"/>
</dbReference>
<accession>A0A0D8HEX4</accession>
<dbReference type="Proteomes" id="UP000032360">
    <property type="component" value="Unassembled WGS sequence"/>
</dbReference>
<keyword evidence="2" id="KW-0479">Metal-binding</keyword>
<protein>
    <submittedName>
        <fullName evidence="3">Biotin biosynthesis cytochrome P450</fullName>
        <ecNumber evidence="3">1.14.15.12</ecNumber>
    </submittedName>
</protein>
<dbReference type="EMBL" id="JXYS01000081">
    <property type="protein sequence ID" value="KJF16473.1"/>
    <property type="molecule type" value="Genomic_DNA"/>
</dbReference>
<keyword evidence="2" id="KW-0349">Heme</keyword>
<dbReference type="RefSeq" id="WP_052606338.1">
    <property type="nucleotide sequence ID" value="NZ_JXYS01000081.1"/>
</dbReference>
<dbReference type="SUPFAM" id="SSF48264">
    <property type="entry name" value="Cytochrome P450"/>
    <property type="match status" value="1"/>
</dbReference>
<dbReference type="PANTHER" id="PTHR46696:SF4">
    <property type="entry name" value="BIOTIN BIOSYNTHESIS CYTOCHROME P450"/>
    <property type="match status" value="1"/>
</dbReference>